<reference evidence="2" key="1">
    <citation type="submission" date="2015-08" db="UniProtKB">
        <authorList>
            <consortium name="WormBaseParasite"/>
        </authorList>
    </citation>
    <scope>IDENTIFICATION</scope>
</reference>
<dbReference type="Proteomes" id="UP000035681">
    <property type="component" value="Unplaced"/>
</dbReference>
<accession>A0A0K0DWL7</accession>
<evidence type="ECO:0000313" key="2">
    <source>
        <dbReference type="WBParaSite" id="SSTP_0000163400.1"/>
    </source>
</evidence>
<sequence>MSNVSIVPPPSKELEFIIGTDTYNKICQIHSSTESAKVKLQKVDDIMKTLPADVLKKLPLPQHLLSLPETAKKEVHSIITDKNFSISEKHDKIKKVIKSQTPEIQAKCVPPHPSGYEHIPEDIKAQLTKVYMDQDMNFLDKIEKIHQLYNSLPDNIKTKLGPPKV</sequence>
<protein>
    <submittedName>
        <fullName evidence="2">BLOC-1-related complex subunit 5</fullName>
    </submittedName>
</protein>
<proteinExistence type="predicted"/>
<name>A0A0K0DWL7_STRER</name>
<dbReference type="AlphaFoldDB" id="A0A0K0DWL7"/>
<dbReference type="WBParaSite" id="SSTP_0000163400.1">
    <property type="protein sequence ID" value="SSTP_0000163400.1"/>
    <property type="gene ID" value="SSTP_0000163400"/>
</dbReference>
<evidence type="ECO:0000313" key="1">
    <source>
        <dbReference type="Proteomes" id="UP000035681"/>
    </source>
</evidence>
<keyword evidence="1" id="KW-1185">Reference proteome</keyword>
<dbReference type="WBParaSite" id="TCONS_00006212.p1">
    <property type="protein sequence ID" value="TCONS_00006212.p1"/>
    <property type="gene ID" value="XLOC_004382"/>
</dbReference>
<organism evidence="2">
    <name type="scientific">Strongyloides stercoralis</name>
    <name type="common">Threadworm</name>
    <dbReference type="NCBI Taxonomy" id="6248"/>
    <lineage>
        <taxon>Eukaryota</taxon>
        <taxon>Metazoa</taxon>
        <taxon>Ecdysozoa</taxon>
        <taxon>Nematoda</taxon>
        <taxon>Chromadorea</taxon>
        <taxon>Rhabditida</taxon>
        <taxon>Tylenchina</taxon>
        <taxon>Panagrolaimomorpha</taxon>
        <taxon>Strongyloidoidea</taxon>
        <taxon>Strongyloididae</taxon>
        <taxon>Strongyloides</taxon>
    </lineage>
</organism>